<evidence type="ECO:0000313" key="2">
    <source>
        <dbReference type="Proteomes" id="UP000683360"/>
    </source>
</evidence>
<comment type="caution">
    <text evidence="1">The sequence shown here is derived from an EMBL/GenBank/DDBJ whole genome shotgun (WGS) entry which is preliminary data.</text>
</comment>
<protein>
    <submittedName>
        <fullName evidence="1">Uncharacterized protein</fullName>
    </submittedName>
</protein>
<dbReference type="AlphaFoldDB" id="A0A8S3UV94"/>
<reference evidence="1" key="1">
    <citation type="submission" date="2021-03" db="EMBL/GenBank/DDBJ databases">
        <authorList>
            <person name="Bekaert M."/>
        </authorList>
    </citation>
    <scope>NUCLEOTIDE SEQUENCE</scope>
</reference>
<accession>A0A8S3UV94</accession>
<organism evidence="1 2">
    <name type="scientific">Mytilus edulis</name>
    <name type="common">Blue mussel</name>
    <dbReference type="NCBI Taxonomy" id="6550"/>
    <lineage>
        <taxon>Eukaryota</taxon>
        <taxon>Metazoa</taxon>
        <taxon>Spiralia</taxon>
        <taxon>Lophotrochozoa</taxon>
        <taxon>Mollusca</taxon>
        <taxon>Bivalvia</taxon>
        <taxon>Autobranchia</taxon>
        <taxon>Pteriomorphia</taxon>
        <taxon>Mytilida</taxon>
        <taxon>Mytiloidea</taxon>
        <taxon>Mytilidae</taxon>
        <taxon>Mytilinae</taxon>
        <taxon>Mytilus</taxon>
    </lineage>
</organism>
<proteinExistence type="predicted"/>
<sequence>MHIVHDFSPLLPKAVYVSDDNIIVSTREKGDVFPPTEQSQRQIVVLDQTGKQKISVIEYDKDNKHLFSFVMRIIIDKTFDIVCIDALSSGCRSIVKVDNKSTIKWVNEGNTDINTDEIPFGPADLAITQLGNIIITEAETTLCIFYQKRSTYKEFYDGRNERFTSNKSRH</sequence>
<dbReference type="Proteomes" id="UP000683360">
    <property type="component" value="Unassembled WGS sequence"/>
</dbReference>
<gene>
    <name evidence="1" type="ORF">MEDL_61218</name>
</gene>
<dbReference type="EMBL" id="CAJPWZ010002970">
    <property type="protein sequence ID" value="CAG2249449.1"/>
    <property type="molecule type" value="Genomic_DNA"/>
</dbReference>
<keyword evidence="2" id="KW-1185">Reference proteome</keyword>
<evidence type="ECO:0000313" key="1">
    <source>
        <dbReference type="EMBL" id="CAG2249449.1"/>
    </source>
</evidence>
<name>A0A8S3UV94_MYTED</name>